<dbReference type="EMBL" id="JBHUFZ010000005">
    <property type="protein sequence ID" value="MFD1888954.1"/>
    <property type="molecule type" value="Genomic_DNA"/>
</dbReference>
<feature type="domain" description="THIF-type NAD/FAD binding fold" evidence="1">
    <location>
        <begin position="19"/>
        <end position="231"/>
    </location>
</feature>
<dbReference type="Pfam" id="PF00899">
    <property type="entry name" value="ThiF"/>
    <property type="match status" value="1"/>
</dbReference>
<organism evidence="2 3">
    <name type="scientific">Luteococcus peritonei</name>
    <dbReference type="NCBI Taxonomy" id="88874"/>
    <lineage>
        <taxon>Bacteria</taxon>
        <taxon>Bacillati</taxon>
        <taxon>Actinomycetota</taxon>
        <taxon>Actinomycetes</taxon>
        <taxon>Propionibacteriales</taxon>
        <taxon>Propionibacteriaceae</taxon>
        <taxon>Luteococcus</taxon>
    </lineage>
</organism>
<evidence type="ECO:0000259" key="1">
    <source>
        <dbReference type="Pfam" id="PF00899"/>
    </source>
</evidence>
<keyword evidence="3" id="KW-1185">Reference proteome</keyword>
<evidence type="ECO:0000313" key="2">
    <source>
        <dbReference type="EMBL" id="MFD1888954.1"/>
    </source>
</evidence>
<reference evidence="3" key="1">
    <citation type="journal article" date="2019" name="Int. J. Syst. Evol. Microbiol.">
        <title>The Global Catalogue of Microorganisms (GCM) 10K type strain sequencing project: providing services to taxonomists for standard genome sequencing and annotation.</title>
        <authorList>
            <consortium name="The Broad Institute Genomics Platform"/>
            <consortium name="The Broad Institute Genome Sequencing Center for Infectious Disease"/>
            <person name="Wu L."/>
            <person name="Ma J."/>
        </authorList>
    </citation>
    <scope>NUCLEOTIDE SEQUENCE [LARGE SCALE GENOMIC DNA]</scope>
    <source>
        <strain evidence="3">CAIM 431</strain>
    </source>
</reference>
<dbReference type="InterPro" id="IPR045886">
    <property type="entry name" value="ThiF/MoeB/HesA"/>
</dbReference>
<dbReference type="Gene3D" id="3.40.50.720">
    <property type="entry name" value="NAD(P)-binding Rossmann-like Domain"/>
    <property type="match status" value="1"/>
</dbReference>
<accession>A0ABW4RSB9</accession>
<proteinExistence type="predicted"/>
<protein>
    <submittedName>
        <fullName evidence="2">HesA/MoeB/ThiF family protein</fullName>
    </submittedName>
</protein>
<dbReference type="PANTHER" id="PTHR43267">
    <property type="entry name" value="TRNA THREONYLCARBAMOYLADENOSINE DEHYDRATASE"/>
    <property type="match status" value="1"/>
</dbReference>
<dbReference type="InterPro" id="IPR000594">
    <property type="entry name" value="ThiF_NAD_FAD-bd"/>
</dbReference>
<dbReference type="Proteomes" id="UP001597326">
    <property type="component" value="Unassembled WGS sequence"/>
</dbReference>
<dbReference type="CDD" id="cd00757">
    <property type="entry name" value="ThiF_MoeB_HesA_family"/>
    <property type="match status" value="1"/>
</dbReference>
<dbReference type="RefSeq" id="WP_343875030.1">
    <property type="nucleotide sequence ID" value="NZ_BAAAIX010000028.1"/>
</dbReference>
<comment type="caution">
    <text evidence="2">The sequence shown here is derived from an EMBL/GenBank/DDBJ whole genome shotgun (WGS) entry which is preliminary data.</text>
</comment>
<dbReference type="SUPFAM" id="SSF69572">
    <property type="entry name" value="Activating enzymes of the ubiquitin-like proteins"/>
    <property type="match status" value="1"/>
</dbReference>
<name>A0ABW4RSB9_9ACTN</name>
<dbReference type="InterPro" id="IPR035985">
    <property type="entry name" value="Ubiquitin-activating_enz"/>
</dbReference>
<sequence length="236" mass="24447">MSTEQPERRPDPADETWGRQRRILGADGQARLAGASALVVGCGGLGAGAIPALVASGVGRITLMDDDVLAPSNLNRQTLFTAEDLGASKVERAAQRMRALAPQSTITALSQRLTPQDVELVGRHDVVLDCTDRLASRRAISASCAAARVPWVWAAVDGWTAVLSVFLPGGRAWEDVVGTTEDAASPPDVLGATPALAGAWQAAEAVKLLTGVGTGLAGRLAVVDLLTARVDLLDLA</sequence>
<dbReference type="PANTHER" id="PTHR43267:SF1">
    <property type="entry name" value="TRNA THREONYLCARBAMOYLADENOSINE DEHYDRATASE"/>
    <property type="match status" value="1"/>
</dbReference>
<gene>
    <name evidence="2" type="ORF">ACFSCS_01985</name>
</gene>
<evidence type="ECO:0000313" key="3">
    <source>
        <dbReference type="Proteomes" id="UP001597326"/>
    </source>
</evidence>